<evidence type="ECO:0000313" key="3">
    <source>
        <dbReference type="Proteomes" id="UP000051298"/>
    </source>
</evidence>
<accession>A0A0P1FH22</accession>
<dbReference type="EMBL" id="CYRX01000031">
    <property type="protein sequence ID" value="CUH61254.1"/>
    <property type="molecule type" value="Genomic_DNA"/>
</dbReference>
<proteinExistence type="predicted"/>
<evidence type="ECO:0008006" key="4">
    <source>
        <dbReference type="Google" id="ProtNLM"/>
    </source>
</evidence>
<keyword evidence="1" id="KW-0812">Transmembrane</keyword>
<dbReference type="Proteomes" id="UP000051298">
    <property type="component" value="Unassembled WGS sequence"/>
</dbReference>
<protein>
    <recommendedName>
        <fullName evidence="4">Ceramidase</fullName>
    </recommendedName>
</protein>
<feature type="transmembrane region" description="Helical" evidence="1">
    <location>
        <begin position="154"/>
        <end position="174"/>
    </location>
</feature>
<keyword evidence="1" id="KW-1133">Transmembrane helix</keyword>
<keyword evidence="1" id="KW-0472">Membrane</keyword>
<feature type="transmembrane region" description="Helical" evidence="1">
    <location>
        <begin position="130"/>
        <end position="147"/>
    </location>
</feature>
<sequence>MELMREIDIYCERMGPAFWAEPINAVSNGAFLVAALVMWRRAPQPVCRALSGVLAAIGVGSFLFHTHATVWAMIADVAPIGLFILCYIWAAHRYFWGLSWGWAGVSALGFLPFAAVLAPLFSAVPFFEVSAGYWPVALLIALEAWALRRRLPRVAMGMAVGAGVLVVSLMARSVDMAVCAAVPVGTHFLWHLLNGLMLGWMIEVLRRHLAERPSAG</sequence>
<gene>
    <name evidence="2" type="ORF">THS5294_02557</name>
</gene>
<feature type="transmembrane region" description="Helical" evidence="1">
    <location>
        <begin position="180"/>
        <end position="202"/>
    </location>
</feature>
<feature type="transmembrane region" description="Helical" evidence="1">
    <location>
        <begin position="70"/>
        <end position="90"/>
    </location>
</feature>
<evidence type="ECO:0000313" key="2">
    <source>
        <dbReference type="EMBL" id="CUH61254.1"/>
    </source>
</evidence>
<organism evidence="2 3">
    <name type="scientific">Thalassobacter stenotrophicus</name>
    <dbReference type="NCBI Taxonomy" id="266809"/>
    <lineage>
        <taxon>Bacteria</taxon>
        <taxon>Pseudomonadati</taxon>
        <taxon>Pseudomonadota</taxon>
        <taxon>Alphaproteobacteria</taxon>
        <taxon>Rhodobacterales</taxon>
        <taxon>Roseobacteraceae</taxon>
        <taxon>Thalassobacter</taxon>
    </lineage>
</organism>
<name>A0A0P1FH22_9RHOB</name>
<dbReference type="AlphaFoldDB" id="A0A0P1FH22"/>
<feature type="transmembrane region" description="Helical" evidence="1">
    <location>
        <begin position="46"/>
        <end position="64"/>
    </location>
</feature>
<evidence type="ECO:0000256" key="1">
    <source>
        <dbReference type="SAM" id="Phobius"/>
    </source>
</evidence>
<reference evidence="2 3" key="1">
    <citation type="submission" date="2015-09" db="EMBL/GenBank/DDBJ databases">
        <authorList>
            <consortium name="Swine Surveillance"/>
        </authorList>
    </citation>
    <scope>NUCLEOTIDE SEQUENCE [LARGE SCALE GENOMIC DNA]</scope>
    <source>
        <strain evidence="2 3">CECT 5294</strain>
    </source>
</reference>
<feature type="transmembrane region" description="Helical" evidence="1">
    <location>
        <begin position="102"/>
        <end position="124"/>
    </location>
</feature>